<dbReference type="Proteomes" id="UP001638806">
    <property type="component" value="Unassembled WGS sequence"/>
</dbReference>
<evidence type="ECO:0000313" key="1">
    <source>
        <dbReference type="EMBL" id="KAL3961369.1"/>
    </source>
</evidence>
<name>A0ACC4DYF5_PURLI</name>
<keyword evidence="2" id="KW-1185">Reference proteome</keyword>
<protein>
    <submittedName>
        <fullName evidence="1">Uncharacterized protein</fullName>
    </submittedName>
</protein>
<organism evidence="1 2">
    <name type="scientific">Purpureocillium lilacinum</name>
    <name type="common">Paecilomyces lilacinus</name>
    <dbReference type="NCBI Taxonomy" id="33203"/>
    <lineage>
        <taxon>Eukaryota</taxon>
        <taxon>Fungi</taxon>
        <taxon>Dikarya</taxon>
        <taxon>Ascomycota</taxon>
        <taxon>Pezizomycotina</taxon>
        <taxon>Sordariomycetes</taxon>
        <taxon>Hypocreomycetidae</taxon>
        <taxon>Hypocreales</taxon>
        <taxon>Ophiocordycipitaceae</taxon>
        <taxon>Purpureocillium</taxon>
    </lineage>
</organism>
<reference evidence="1" key="1">
    <citation type="submission" date="2024-12" db="EMBL/GenBank/DDBJ databases">
        <title>Comparative genomics and development of molecular markers within Purpureocillium lilacinum and among Purpureocillium species.</title>
        <authorList>
            <person name="Yeh Z.-Y."/>
            <person name="Ni N.-T."/>
            <person name="Lo P.-H."/>
            <person name="Mushyakhwo K."/>
            <person name="Lin C.-F."/>
            <person name="Nai Y.-S."/>
        </authorList>
    </citation>
    <scope>NUCLEOTIDE SEQUENCE</scope>
    <source>
        <strain evidence="1">NCHU-NPUST-175</strain>
    </source>
</reference>
<gene>
    <name evidence="1" type="ORF">ACCO45_002892</name>
</gene>
<dbReference type="EMBL" id="JBGNUJ010000003">
    <property type="protein sequence ID" value="KAL3961369.1"/>
    <property type="molecule type" value="Genomic_DNA"/>
</dbReference>
<evidence type="ECO:0000313" key="2">
    <source>
        <dbReference type="Proteomes" id="UP001638806"/>
    </source>
</evidence>
<comment type="caution">
    <text evidence="1">The sequence shown here is derived from an EMBL/GenBank/DDBJ whole genome shotgun (WGS) entry which is preliminary data.</text>
</comment>
<sequence length="500" mass="56654">MGSSTTGVGLSGGAMPFINTRPELMMQRSVRVGDLTLRASDFSQLPECAVSPLRYGELWLVVKHDLHMRRRADQIRGGIVHHGQLHPASGYPPDSRIITETACETPVRDRRLKFNVLNIILGAFTTLFVVTRLIYKQFFSASQRLRRDDWTIAATLVVGVAGIAIMMFGLTAHGMGQDVWGVSPSDVRTFAIYFYVMEMLYVVLIGLVKLTLNFFYLDIFPGSTMRRILWGTAVFQIAFIVAFLLKVVFQCHPTQYYWEQYDFGRTVEGGCININASAWANAAISVATDFWLLVIPLSQLRKLKLHWKKKVGATLMFFTGTIVTIVSILRLRSITHFARGSNPTWELWDIVWWSTIEVNVGIICTCLPALRLVLVYLFPRIFGTDMRFSRDPGSRSTANRQPAIRPEVNTDEELGVTEGLDEFASTTRLHKLDIPAQAAQPGNTWYEESVGEGQRRYLKANEWPVPPWWARIWRHEVKARLIRHNVHSTSEVRAAGVFTA</sequence>
<proteinExistence type="predicted"/>
<accession>A0ACC4DYF5</accession>